<evidence type="ECO:0000259" key="1">
    <source>
        <dbReference type="PROSITE" id="PS51340"/>
    </source>
</evidence>
<dbReference type="STRING" id="76193.A0A0N1PI14"/>
<evidence type="ECO:0000313" key="2">
    <source>
        <dbReference type="EMBL" id="KPJ10000.1"/>
    </source>
</evidence>
<dbReference type="SUPFAM" id="SSF53383">
    <property type="entry name" value="PLP-dependent transferases"/>
    <property type="match status" value="1"/>
</dbReference>
<organism evidence="2 3">
    <name type="scientific">Papilio machaon</name>
    <name type="common">Old World swallowtail butterfly</name>
    <dbReference type="NCBI Taxonomy" id="76193"/>
    <lineage>
        <taxon>Eukaryota</taxon>
        <taxon>Metazoa</taxon>
        <taxon>Ecdysozoa</taxon>
        <taxon>Arthropoda</taxon>
        <taxon>Hexapoda</taxon>
        <taxon>Insecta</taxon>
        <taxon>Pterygota</taxon>
        <taxon>Neoptera</taxon>
        <taxon>Endopterygota</taxon>
        <taxon>Lepidoptera</taxon>
        <taxon>Glossata</taxon>
        <taxon>Ditrysia</taxon>
        <taxon>Papilionoidea</taxon>
        <taxon>Papilionidae</taxon>
        <taxon>Papilioninae</taxon>
        <taxon>Papilio</taxon>
    </lineage>
</organism>
<feature type="domain" description="MOSC" evidence="1">
    <location>
        <begin position="495"/>
        <end position="662"/>
    </location>
</feature>
<dbReference type="EMBL" id="KQ461012">
    <property type="protein sequence ID" value="KPJ10000.1"/>
    <property type="molecule type" value="Genomic_DNA"/>
</dbReference>
<name>A0A0N1PI14_PAPMA</name>
<dbReference type="InterPro" id="IPR015422">
    <property type="entry name" value="PyrdxlP-dep_Trfase_small"/>
</dbReference>
<gene>
    <name evidence="2" type="ORF">RR48_01110</name>
</gene>
<dbReference type="PANTHER" id="PTHR14237:SF80">
    <property type="entry name" value="MOLYBDENUM COFACTOR SULFURASE"/>
    <property type="match status" value="1"/>
</dbReference>
<dbReference type="Proteomes" id="UP000053240">
    <property type="component" value="Unassembled WGS sequence"/>
</dbReference>
<accession>A0A0N1PI14</accession>
<dbReference type="InterPro" id="IPR011037">
    <property type="entry name" value="Pyrv_Knase-like_insert_dom_sf"/>
</dbReference>
<dbReference type="InterPro" id="IPR005302">
    <property type="entry name" value="MoCF_Sase_C"/>
</dbReference>
<dbReference type="FunFam" id="3.40.640.10:FF:000119">
    <property type="entry name" value="Molybdenum cofactor sulfurase"/>
    <property type="match status" value="1"/>
</dbReference>
<dbReference type="Pfam" id="PF00266">
    <property type="entry name" value="Aminotran_5"/>
    <property type="match status" value="1"/>
</dbReference>
<dbReference type="InterPro" id="IPR000192">
    <property type="entry name" value="Aminotrans_V_dom"/>
</dbReference>
<dbReference type="Pfam" id="PF03473">
    <property type="entry name" value="MOSC"/>
    <property type="match status" value="1"/>
</dbReference>
<dbReference type="Gene3D" id="3.40.640.10">
    <property type="entry name" value="Type I PLP-dependent aspartate aminotransferase-like (Major domain)"/>
    <property type="match status" value="1"/>
</dbReference>
<dbReference type="InterPro" id="IPR015424">
    <property type="entry name" value="PyrdxlP-dep_Trfase"/>
</dbReference>
<evidence type="ECO:0000313" key="3">
    <source>
        <dbReference type="Proteomes" id="UP000053240"/>
    </source>
</evidence>
<dbReference type="GO" id="GO:0016740">
    <property type="term" value="F:transferase activity"/>
    <property type="evidence" value="ECO:0007669"/>
    <property type="project" value="UniProtKB-ARBA"/>
</dbReference>
<keyword evidence="3" id="KW-1185">Reference proteome</keyword>
<dbReference type="SUPFAM" id="SSF141673">
    <property type="entry name" value="MOSC N-terminal domain-like"/>
    <property type="match status" value="1"/>
</dbReference>
<dbReference type="PROSITE" id="PS51340">
    <property type="entry name" value="MOSC"/>
    <property type="match status" value="1"/>
</dbReference>
<dbReference type="InParanoid" id="A0A0N1PI14"/>
<dbReference type="InterPro" id="IPR015421">
    <property type="entry name" value="PyrdxlP-dep_Trfase_major"/>
</dbReference>
<dbReference type="FunCoup" id="A0A0N1PI14">
    <property type="interactions" value="127"/>
</dbReference>
<dbReference type="GO" id="GO:0030151">
    <property type="term" value="F:molybdenum ion binding"/>
    <property type="evidence" value="ECO:0007669"/>
    <property type="project" value="InterPro"/>
</dbReference>
<proteinExistence type="predicted"/>
<dbReference type="AlphaFoldDB" id="A0A0N1PI14"/>
<dbReference type="GO" id="GO:0030170">
    <property type="term" value="F:pyridoxal phosphate binding"/>
    <property type="evidence" value="ECO:0007669"/>
    <property type="project" value="InterPro"/>
</dbReference>
<dbReference type="Gene3D" id="3.90.1150.10">
    <property type="entry name" value="Aspartate Aminotransferase, domain 1"/>
    <property type="match status" value="1"/>
</dbReference>
<sequence length="670" mass="75964">MSETITLSRVMDSEQMQAITSEFNRLGERCYLEHAGAALYPQSLLQHVHEDLLNNVYMNPHTDKYTRDCIEQIRCLVLNHFHTDPSKYSIIFTSGATQSLKLTIESFEFSSNTEECGSFVYLNENHTSVLGLREIAEDKNVDVINISHDNFLKSIKQNHSAPSGQKSKTDGNILLAYPAKSNFNGFKYPLDCVQNIKNGCLNRYLMKHLCKVNCNWYVLLDAAAYVPTNNLDLSITQPDFVCLSFYKIFGYPTGLGALLVKNTSADVLCKKRYFGGGTVDIVISGENFHIKRKILHERMEDGTLPFLSILALKHCFDMLHRLIPKTINNHIMDTISHHTFYLAKDLYNQLNELHHPNGKKAVVLYMDSDFSDIKIQGGIVTFNLLREDGSFVGFMEFQNMADLFNINVRTGCFCNSGSCQRHLNTSNREMKEMYKAGHKCGDEIDLINGNPTGKPSISVPLEPIIENKTKFASMCTSKVCMDMVKGYDCGDDVSDWISNALGISYLRLIKQSNTDVRPQKKNADGEQKLLSLCNQAQFLLINKASVRWLHGRIKDPMFSASVDNLTDRFRGNLIIDRAVELTEREWHRIIIGKHEFKVDGPCQRCHMICIDQQTGEKTAEPLRTISEQFAGKMRFGIYLSYVGPVNGMKDKALKVKSIVKPMINEDDISR</sequence>
<reference evidence="2 3" key="1">
    <citation type="journal article" date="2015" name="Nat. Commun.">
        <title>Outbred genome sequencing and CRISPR/Cas9 gene editing in butterflies.</title>
        <authorList>
            <person name="Li X."/>
            <person name="Fan D."/>
            <person name="Zhang W."/>
            <person name="Liu G."/>
            <person name="Zhang L."/>
            <person name="Zhao L."/>
            <person name="Fang X."/>
            <person name="Chen L."/>
            <person name="Dong Y."/>
            <person name="Chen Y."/>
            <person name="Ding Y."/>
            <person name="Zhao R."/>
            <person name="Feng M."/>
            <person name="Zhu Y."/>
            <person name="Feng Y."/>
            <person name="Jiang X."/>
            <person name="Zhu D."/>
            <person name="Xiang H."/>
            <person name="Feng X."/>
            <person name="Li S."/>
            <person name="Wang J."/>
            <person name="Zhang G."/>
            <person name="Kronforst M.R."/>
            <person name="Wang W."/>
        </authorList>
    </citation>
    <scope>NUCLEOTIDE SEQUENCE [LARGE SCALE GENOMIC DNA]</scope>
    <source>
        <strain evidence="2">Ya'a_city_454_Pm</strain>
        <tissue evidence="2">Whole body</tissue>
    </source>
</reference>
<dbReference type="SUPFAM" id="SSF50800">
    <property type="entry name" value="PK beta-barrel domain-like"/>
    <property type="match status" value="1"/>
</dbReference>
<protein>
    <submittedName>
        <fullName evidence="2">Molybdenum cofactor sulfurase</fullName>
    </submittedName>
</protein>
<dbReference type="PANTHER" id="PTHR14237">
    <property type="entry name" value="MOLYBDOPTERIN COFACTOR SULFURASE MOSC"/>
    <property type="match status" value="1"/>
</dbReference>